<sequence>MRHIFLWSLLGCFFTQAPLYAQSLSATVPSENAKELARLVNPDSLVPPARSDKDWSRLAQETLYNHHIATDGADNEILASQPCDHSVPECENVEKEVAAKFIKDRKAFDQRVAQHFYALHFERTMSQDQISAGIKFLRTVEGKALASAMLSVLSELTYLDLASNPVGQWDDAPYIKEFRQRTLNLPRDPMRGRITPPPPPPYPVR</sequence>
<accession>A0A4Q1KMT5</accession>
<keyword evidence="4" id="KW-1185">Reference proteome</keyword>
<gene>
    <name evidence="3" type="ORF">EQG66_02270</name>
</gene>
<feature type="signal peptide" evidence="2">
    <location>
        <begin position="1"/>
        <end position="21"/>
    </location>
</feature>
<reference evidence="4" key="1">
    <citation type="submission" date="2019-01" db="EMBL/GenBank/DDBJ databases">
        <title>Cytophagaceae bacterium strain CAR-16.</title>
        <authorList>
            <person name="Chen W.-M."/>
        </authorList>
    </citation>
    <scope>NUCLEOTIDE SEQUENCE [LARGE SCALE GENOMIC DNA]</scope>
    <source>
        <strain evidence="4">CHR27</strain>
    </source>
</reference>
<dbReference type="AlphaFoldDB" id="A0A4Q1KMT5"/>
<dbReference type="EMBL" id="SBKP01000001">
    <property type="protein sequence ID" value="RXR31117.1"/>
    <property type="molecule type" value="Genomic_DNA"/>
</dbReference>
<dbReference type="Proteomes" id="UP000290958">
    <property type="component" value="Unassembled WGS sequence"/>
</dbReference>
<organism evidence="3 4">
    <name type="scientific">Sphingobium fluviale</name>
    <dbReference type="NCBI Taxonomy" id="2506423"/>
    <lineage>
        <taxon>Bacteria</taxon>
        <taxon>Pseudomonadati</taxon>
        <taxon>Pseudomonadota</taxon>
        <taxon>Alphaproteobacteria</taxon>
        <taxon>Sphingomonadales</taxon>
        <taxon>Sphingomonadaceae</taxon>
        <taxon>Sphingobium</taxon>
    </lineage>
</organism>
<evidence type="ECO:0000313" key="3">
    <source>
        <dbReference type="EMBL" id="RXR31117.1"/>
    </source>
</evidence>
<evidence type="ECO:0000313" key="4">
    <source>
        <dbReference type="Proteomes" id="UP000290958"/>
    </source>
</evidence>
<feature type="chain" id="PRO_5020870935" description="DUF2059 domain-containing protein" evidence="2">
    <location>
        <begin position="22"/>
        <end position="205"/>
    </location>
</feature>
<evidence type="ECO:0000256" key="1">
    <source>
        <dbReference type="SAM" id="MobiDB-lite"/>
    </source>
</evidence>
<protein>
    <recommendedName>
        <fullName evidence="5">DUF2059 domain-containing protein</fullName>
    </recommendedName>
</protein>
<proteinExistence type="predicted"/>
<evidence type="ECO:0000256" key="2">
    <source>
        <dbReference type="SAM" id="SignalP"/>
    </source>
</evidence>
<name>A0A4Q1KMT5_9SPHN</name>
<feature type="region of interest" description="Disordered" evidence="1">
    <location>
        <begin position="185"/>
        <end position="205"/>
    </location>
</feature>
<comment type="caution">
    <text evidence="3">The sequence shown here is derived from an EMBL/GenBank/DDBJ whole genome shotgun (WGS) entry which is preliminary data.</text>
</comment>
<feature type="compositionally biased region" description="Pro residues" evidence="1">
    <location>
        <begin position="195"/>
        <end position="205"/>
    </location>
</feature>
<evidence type="ECO:0008006" key="5">
    <source>
        <dbReference type="Google" id="ProtNLM"/>
    </source>
</evidence>
<keyword evidence="2" id="KW-0732">Signal</keyword>
<dbReference type="RefSeq" id="WP_129402885.1">
    <property type="nucleotide sequence ID" value="NZ_SBKP01000001.1"/>
</dbReference>